<dbReference type="AlphaFoldDB" id="A0A2P2QJ46"/>
<name>A0A2P2QJ46_RHIMU</name>
<evidence type="ECO:0000313" key="1">
    <source>
        <dbReference type="EMBL" id="MBX67022.1"/>
    </source>
</evidence>
<protein>
    <submittedName>
        <fullName evidence="1">Uncharacterized protein</fullName>
    </submittedName>
</protein>
<organism evidence="1">
    <name type="scientific">Rhizophora mucronata</name>
    <name type="common">Asiatic mangrove</name>
    <dbReference type="NCBI Taxonomy" id="61149"/>
    <lineage>
        <taxon>Eukaryota</taxon>
        <taxon>Viridiplantae</taxon>
        <taxon>Streptophyta</taxon>
        <taxon>Embryophyta</taxon>
        <taxon>Tracheophyta</taxon>
        <taxon>Spermatophyta</taxon>
        <taxon>Magnoliopsida</taxon>
        <taxon>eudicotyledons</taxon>
        <taxon>Gunneridae</taxon>
        <taxon>Pentapetalae</taxon>
        <taxon>rosids</taxon>
        <taxon>fabids</taxon>
        <taxon>Malpighiales</taxon>
        <taxon>Rhizophoraceae</taxon>
        <taxon>Rhizophora</taxon>
    </lineage>
</organism>
<proteinExistence type="predicted"/>
<accession>A0A2P2QJ46</accession>
<sequence>MVNTLFLLSFLSCTLIFKVFKFVC</sequence>
<reference evidence="1" key="1">
    <citation type="submission" date="2018-02" db="EMBL/GenBank/DDBJ databases">
        <title>Rhizophora mucronata_Transcriptome.</title>
        <authorList>
            <person name="Meera S.P."/>
            <person name="Sreeshan A."/>
            <person name="Augustine A."/>
        </authorList>
    </citation>
    <scope>NUCLEOTIDE SEQUENCE</scope>
    <source>
        <tissue evidence="1">Leaf</tissue>
    </source>
</reference>
<dbReference type="EMBL" id="GGEC01086538">
    <property type="protein sequence ID" value="MBX67022.1"/>
    <property type="molecule type" value="Transcribed_RNA"/>
</dbReference>